<dbReference type="InterPro" id="IPR046357">
    <property type="entry name" value="PPIase_dom_sf"/>
</dbReference>
<feature type="domain" description="PPIase FKBP-type" evidence="8">
    <location>
        <begin position="62"/>
        <end position="157"/>
    </location>
</feature>
<sequence length="157" mass="16944">MRTSGLLCLSLLGLATGGLSLPTQAQTPTRPSVADTALTQRTASGVRYTIRQQGTGPIAQSGDRMQVHYTGFLPDGHIFDSSVAQGRPLRLRVGRGEVIPGWDEMLLLLPMGSRARIWIPAALAYGSTGVLNPDDDTKFMVPPNTDLIFEVEIVKVR</sequence>
<evidence type="ECO:0000256" key="4">
    <source>
        <dbReference type="ARBA" id="ARBA00023235"/>
    </source>
</evidence>
<dbReference type="PANTHER" id="PTHR43811">
    <property type="entry name" value="FKBP-TYPE PEPTIDYL-PROLYL CIS-TRANS ISOMERASE FKPA"/>
    <property type="match status" value="1"/>
</dbReference>
<dbReference type="PROSITE" id="PS50059">
    <property type="entry name" value="FKBP_PPIASE"/>
    <property type="match status" value="1"/>
</dbReference>
<comment type="similarity">
    <text evidence="2 6">Belongs to the FKBP-type PPIase family.</text>
</comment>
<name>A0A4Z0PTU9_9BACT</name>
<dbReference type="SUPFAM" id="SSF54534">
    <property type="entry name" value="FKBP-like"/>
    <property type="match status" value="1"/>
</dbReference>
<feature type="chain" id="PRO_5021283074" description="Peptidyl-prolyl cis-trans isomerase" evidence="7">
    <location>
        <begin position="26"/>
        <end position="157"/>
    </location>
</feature>
<protein>
    <recommendedName>
        <fullName evidence="6">Peptidyl-prolyl cis-trans isomerase</fullName>
        <ecNumber evidence="6">5.2.1.8</ecNumber>
    </recommendedName>
</protein>
<evidence type="ECO:0000313" key="10">
    <source>
        <dbReference type="Proteomes" id="UP000298471"/>
    </source>
</evidence>
<keyword evidence="10" id="KW-1185">Reference proteome</keyword>
<dbReference type="RefSeq" id="WP_135398945.1">
    <property type="nucleotide sequence ID" value="NZ_SRMB01000007.1"/>
</dbReference>
<evidence type="ECO:0000256" key="3">
    <source>
        <dbReference type="ARBA" id="ARBA00023110"/>
    </source>
</evidence>
<evidence type="ECO:0000256" key="2">
    <source>
        <dbReference type="ARBA" id="ARBA00006577"/>
    </source>
</evidence>
<dbReference type="PANTHER" id="PTHR43811:SF19">
    <property type="entry name" value="39 KDA FK506-BINDING NUCLEAR PROTEIN"/>
    <property type="match status" value="1"/>
</dbReference>
<comment type="catalytic activity">
    <reaction evidence="1 5 6">
        <text>[protein]-peptidylproline (omega=180) = [protein]-peptidylproline (omega=0)</text>
        <dbReference type="Rhea" id="RHEA:16237"/>
        <dbReference type="Rhea" id="RHEA-COMP:10747"/>
        <dbReference type="Rhea" id="RHEA-COMP:10748"/>
        <dbReference type="ChEBI" id="CHEBI:83833"/>
        <dbReference type="ChEBI" id="CHEBI:83834"/>
        <dbReference type="EC" id="5.2.1.8"/>
    </reaction>
</comment>
<organism evidence="9 10">
    <name type="scientific">Hymenobacter metallicola</name>
    <dbReference type="NCBI Taxonomy" id="2563114"/>
    <lineage>
        <taxon>Bacteria</taxon>
        <taxon>Pseudomonadati</taxon>
        <taxon>Bacteroidota</taxon>
        <taxon>Cytophagia</taxon>
        <taxon>Cytophagales</taxon>
        <taxon>Hymenobacteraceae</taxon>
        <taxon>Hymenobacter</taxon>
    </lineage>
</organism>
<dbReference type="Proteomes" id="UP000298471">
    <property type="component" value="Unassembled WGS sequence"/>
</dbReference>
<evidence type="ECO:0000259" key="8">
    <source>
        <dbReference type="PROSITE" id="PS50059"/>
    </source>
</evidence>
<dbReference type="GO" id="GO:0003755">
    <property type="term" value="F:peptidyl-prolyl cis-trans isomerase activity"/>
    <property type="evidence" value="ECO:0007669"/>
    <property type="project" value="UniProtKB-UniRule"/>
</dbReference>
<evidence type="ECO:0000313" key="9">
    <source>
        <dbReference type="EMBL" id="TGE21137.1"/>
    </source>
</evidence>
<evidence type="ECO:0000256" key="7">
    <source>
        <dbReference type="SAM" id="SignalP"/>
    </source>
</evidence>
<keyword evidence="3 5" id="KW-0697">Rotamase</keyword>
<keyword evidence="7" id="KW-0732">Signal</keyword>
<dbReference type="InterPro" id="IPR001179">
    <property type="entry name" value="PPIase_FKBP_dom"/>
</dbReference>
<proteinExistence type="inferred from homology"/>
<keyword evidence="4 5" id="KW-0413">Isomerase</keyword>
<dbReference type="EC" id="5.2.1.8" evidence="6"/>
<dbReference type="AlphaFoldDB" id="A0A4Z0PTU9"/>
<evidence type="ECO:0000256" key="1">
    <source>
        <dbReference type="ARBA" id="ARBA00000971"/>
    </source>
</evidence>
<accession>A0A4Z0PTU9</accession>
<evidence type="ECO:0000256" key="5">
    <source>
        <dbReference type="PROSITE-ProRule" id="PRU00277"/>
    </source>
</evidence>
<dbReference type="Pfam" id="PF00254">
    <property type="entry name" value="FKBP_C"/>
    <property type="match status" value="1"/>
</dbReference>
<dbReference type="OrthoDB" id="9814548at2"/>
<reference evidence="9 10" key="1">
    <citation type="submission" date="2019-04" db="EMBL/GenBank/DDBJ databases">
        <authorList>
            <person name="Feng G."/>
            <person name="Zhang J."/>
            <person name="Zhu H."/>
        </authorList>
    </citation>
    <scope>NUCLEOTIDE SEQUENCE [LARGE SCALE GENOMIC DNA]</scope>
    <source>
        <strain evidence="9 10">9PBR-1</strain>
    </source>
</reference>
<comment type="caution">
    <text evidence="9">The sequence shown here is derived from an EMBL/GenBank/DDBJ whole genome shotgun (WGS) entry which is preliminary data.</text>
</comment>
<feature type="signal peptide" evidence="7">
    <location>
        <begin position="1"/>
        <end position="25"/>
    </location>
</feature>
<gene>
    <name evidence="9" type="ORF">E5K02_24305</name>
</gene>
<evidence type="ECO:0000256" key="6">
    <source>
        <dbReference type="RuleBase" id="RU003915"/>
    </source>
</evidence>
<dbReference type="Gene3D" id="3.10.50.40">
    <property type="match status" value="1"/>
</dbReference>
<dbReference type="EMBL" id="SRMB01000007">
    <property type="protein sequence ID" value="TGE21137.1"/>
    <property type="molecule type" value="Genomic_DNA"/>
</dbReference>